<keyword evidence="4" id="KW-1185">Reference proteome</keyword>
<dbReference type="Proteomes" id="UP000002051">
    <property type="component" value="Chromosome 3"/>
</dbReference>
<feature type="compositionally biased region" description="Basic and acidic residues" evidence="1">
    <location>
        <begin position="11"/>
        <end position="20"/>
    </location>
</feature>
<evidence type="ECO:0000313" key="4">
    <source>
        <dbReference type="Proteomes" id="UP000002051"/>
    </source>
</evidence>
<dbReference type="EMBL" id="CM001219">
    <property type="protein sequence ID" value="KEH35321.1"/>
    <property type="molecule type" value="Genomic_DNA"/>
</dbReference>
<protein>
    <submittedName>
        <fullName evidence="2 3">Uncharacterized protein</fullName>
    </submittedName>
</protein>
<evidence type="ECO:0000313" key="3">
    <source>
        <dbReference type="EnsemblPlants" id="KEH35321"/>
    </source>
</evidence>
<reference evidence="2 4" key="1">
    <citation type="journal article" date="2011" name="Nature">
        <title>The Medicago genome provides insight into the evolution of rhizobial symbioses.</title>
        <authorList>
            <person name="Young N.D."/>
            <person name="Debelle F."/>
            <person name="Oldroyd G.E."/>
            <person name="Geurts R."/>
            <person name="Cannon S.B."/>
            <person name="Udvardi M.K."/>
            <person name="Benedito V.A."/>
            <person name="Mayer K.F."/>
            <person name="Gouzy J."/>
            <person name="Schoof H."/>
            <person name="Van de Peer Y."/>
            <person name="Proost S."/>
            <person name="Cook D.R."/>
            <person name="Meyers B.C."/>
            <person name="Spannagl M."/>
            <person name="Cheung F."/>
            <person name="De Mita S."/>
            <person name="Krishnakumar V."/>
            <person name="Gundlach H."/>
            <person name="Zhou S."/>
            <person name="Mudge J."/>
            <person name="Bharti A.K."/>
            <person name="Murray J.D."/>
            <person name="Naoumkina M.A."/>
            <person name="Rosen B."/>
            <person name="Silverstein K.A."/>
            <person name="Tang H."/>
            <person name="Rombauts S."/>
            <person name="Zhao P.X."/>
            <person name="Zhou P."/>
            <person name="Barbe V."/>
            <person name="Bardou P."/>
            <person name="Bechner M."/>
            <person name="Bellec A."/>
            <person name="Berger A."/>
            <person name="Berges H."/>
            <person name="Bidwell S."/>
            <person name="Bisseling T."/>
            <person name="Choisne N."/>
            <person name="Couloux A."/>
            <person name="Denny R."/>
            <person name="Deshpande S."/>
            <person name="Dai X."/>
            <person name="Doyle J.J."/>
            <person name="Dudez A.M."/>
            <person name="Farmer A.D."/>
            <person name="Fouteau S."/>
            <person name="Franken C."/>
            <person name="Gibelin C."/>
            <person name="Gish J."/>
            <person name="Goldstein S."/>
            <person name="Gonzalez A.J."/>
            <person name="Green P.J."/>
            <person name="Hallab A."/>
            <person name="Hartog M."/>
            <person name="Hua A."/>
            <person name="Humphray S.J."/>
            <person name="Jeong D.H."/>
            <person name="Jing Y."/>
            <person name="Jocker A."/>
            <person name="Kenton S.M."/>
            <person name="Kim D.J."/>
            <person name="Klee K."/>
            <person name="Lai H."/>
            <person name="Lang C."/>
            <person name="Lin S."/>
            <person name="Macmil S.L."/>
            <person name="Magdelenat G."/>
            <person name="Matthews L."/>
            <person name="McCorrison J."/>
            <person name="Monaghan E.L."/>
            <person name="Mun J.H."/>
            <person name="Najar F.Z."/>
            <person name="Nicholson C."/>
            <person name="Noirot C."/>
            <person name="O'Bleness M."/>
            <person name="Paule C.R."/>
            <person name="Poulain J."/>
            <person name="Prion F."/>
            <person name="Qin B."/>
            <person name="Qu C."/>
            <person name="Retzel E.F."/>
            <person name="Riddle C."/>
            <person name="Sallet E."/>
            <person name="Samain S."/>
            <person name="Samson N."/>
            <person name="Sanders I."/>
            <person name="Saurat O."/>
            <person name="Scarpelli C."/>
            <person name="Schiex T."/>
            <person name="Segurens B."/>
            <person name="Severin A.J."/>
            <person name="Sherrier D.J."/>
            <person name="Shi R."/>
            <person name="Sims S."/>
            <person name="Singer S.R."/>
            <person name="Sinharoy S."/>
            <person name="Sterck L."/>
            <person name="Viollet A."/>
            <person name="Wang B.B."/>
            <person name="Wang K."/>
            <person name="Wang M."/>
            <person name="Wang X."/>
            <person name="Warfsmann J."/>
            <person name="Weissenbach J."/>
            <person name="White D.D."/>
            <person name="White J.D."/>
            <person name="Wiley G.B."/>
            <person name="Wincker P."/>
            <person name="Xing Y."/>
            <person name="Yang L."/>
            <person name="Yao Z."/>
            <person name="Ying F."/>
            <person name="Zhai J."/>
            <person name="Zhou L."/>
            <person name="Zuber A."/>
            <person name="Denarie J."/>
            <person name="Dixon R.A."/>
            <person name="May G.D."/>
            <person name="Schwartz D.C."/>
            <person name="Rogers J."/>
            <person name="Quetier F."/>
            <person name="Town C.D."/>
            <person name="Roe B.A."/>
        </authorList>
    </citation>
    <scope>NUCLEOTIDE SEQUENCE [LARGE SCALE GENOMIC DNA]</scope>
    <source>
        <strain evidence="2">A17</strain>
        <strain evidence="3 4">cv. Jemalong A17</strain>
    </source>
</reference>
<feature type="region of interest" description="Disordered" evidence="1">
    <location>
        <begin position="1"/>
        <end position="71"/>
    </location>
</feature>
<dbReference type="EnsemblPlants" id="KEH35321">
    <property type="protein sequence ID" value="KEH35321"/>
    <property type="gene ID" value="MTR_3g088250"/>
</dbReference>
<evidence type="ECO:0000256" key="1">
    <source>
        <dbReference type="SAM" id="MobiDB-lite"/>
    </source>
</evidence>
<evidence type="ECO:0000313" key="2">
    <source>
        <dbReference type="EMBL" id="KEH35321.1"/>
    </source>
</evidence>
<proteinExistence type="predicted"/>
<name>A0A072V0V3_MEDTR</name>
<reference evidence="3" key="3">
    <citation type="submission" date="2015-04" db="UniProtKB">
        <authorList>
            <consortium name="EnsemblPlants"/>
        </authorList>
    </citation>
    <scope>IDENTIFICATION</scope>
    <source>
        <strain evidence="3">cv. Jemalong A17</strain>
    </source>
</reference>
<accession>A0A072V0V3</accession>
<dbReference type="HOGENOM" id="CLU_2743795_0_0_1"/>
<dbReference type="AlphaFoldDB" id="A0A072V0V3"/>
<sequence length="71" mass="7874">MHVRIGTSKNYKREGKETLKNSKKKKNEGAWKTCQAIRPTQRKASGQLRATARKTTAAGEGREDGGDRVAM</sequence>
<feature type="compositionally biased region" description="Basic and acidic residues" evidence="1">
    <location>
        <begin position="60"/>
        <end position="71"/>
    </location>
</feature>
<reference evidence="2 4" key="2">
    <citation type="journal article" date="2014" name="BMC Genomics">
        <title>An improved genome release (version Mt4.0) for the model legume Medicago truncatula.</title>
        <authorList>
            <person name="Tang H."/>
            <person name="Krishnakumar V."/>
            <person name="Bidwell S."/>
            <person name="Rosen B."/>
            <person name="Chan A."/>
            <person name="Zhou S."/>
            <person name="Gentzbittel L."/>
            <person name="Childs K.L."/>
            <person name="Yandell M."/>
            <person name="Gundlach H."/>
            <person name="Mayer K.F."/>
            <person name="Schwartz D.C."/>
            <person name="Town C.D."/>
        </authorList>
    </citation>
    <scope>GENOME REANNOTATION</scope>
    <source>
        <strain evidence="2">A17</strain>
        <strain evidence="3 4">cv. Jemalong A17</strain>
    </source>
</reference>
<organism evidence="2 4">
    <name type="scientific">Medicago truncatula</name>
    <name type="common">Barrel medic</name>
    <name type="synonym">Medicago tribuloides</name>
    <dbReference type="NCBI Taxonomy" id="3880"/>
    <lineage>
        <taxon>Eukaryota</taxon>
        <taxon>Viridiplantae</taxon>
        <taxon>Streptophyta</taxon>
        <taxon>Embryophyta</taxon>
        <taxon>Tracheophyta</taxon>
        <taxon>Spermatophyta</taxon>
        <taxon>Magnoliopsida</taxon>
        <taxon>eudicotyledons</taxon>
        <taxon>Gunneridae</taxon>
        <taxon>Pentapetalae</taxon>
        <taxon>rosids</taxon>
        <taxon>fabids</taxon>
        <taxon>Fabales</taxon>
        <taxon>Fabaceae</taxon>
        <taxon>Papilionoideae</taxon>
        <taxon>50 kb inversion clade</taxon>
        <taxon>NPAAA clade</taxon>
        <taxon>Hologalegina</taxon>
        <taxon>IRL clade</taxon>
        <taxon>Trifolieae</taxon>
        <taxon>Medicago</taxon>
    </lineage>
</organism>
<gene>
    <name evidence="2" type="ordered locus">MTR_3g088250</name>
</gene>